<dbReference type="InterPro" id="IPR045819">
    <property type="entry name" value="TTC7_N"/>
</dbReference>
<dbReference type="GO" id="GO:0005886">
    <property type="term" value="C:plasma membrane"/>
    <property type="evidence" value="ECO:0007669"/>
    <property type="project" value="TreeGrafter"/>
</dbReference>
<dbReference type="FunFam" id="1.25.40.10:FF:000421">
    <property type="entry name" value="Tetratricopeptide repeat domain 7B"/>
    <property type="match status" value="1"/>
</dbReference>
<gene>
    <name evidence="5" type="ORF">BEMITA_LOCUS12278</name>
</gene>
<dbReference type="PANTHER" id="PTHR23083">
    <property type="entry name" value="TETRATRICOPEPTIDE REPEAT PROTEIN, TPR"/>
    <property type="match status" value="1"/>
</dbReference>
<dbReference type="Gene3D" id="1.25.40.10">
    <property type="entry name" value="Tetratricopeptide repeat domain"/>
    <property type="match status" value="3"/>
</dbReference>
<evidence type="ECO:0000259" key="4">
    <source>
        <dbReference type="Pfam" id="PF19440"/>
    </source>
</evidence>
<evidence type="ECO:0000256" key="3">
    <source>
        <dbReference type="PROSITE-ProRule" id="PRU00339"/>
    </source>
</evidence>
<protein>
    <recommendedName>
        <fullName evidence="4">Tetratricopeptide repeat protein 7 N-terminal domain-containing protein</fullName>
    </recommendedName>
</protein>
<keyword evidence="6" id="KW-1185">Reference proteome</keyword>
<dbReference type="InterPro" id="IPR051722">
    <property type="entry name" value="Endocytosis_PI4K-reg_protein"/>
</dbReference>
<dbReference type="GO" id="GO:0072659">
    <property type="term" value="P:protein localization to plasma membrane"/>
    <property type="evidence" value="ECO:0007669"/>
    <property type="project" value="TreeGrafter"/>
</dbReference>
<feature type="domain" description="Tetratricopeptide repeat protein 7 N-terminal" evidence="4">
    <location>
        <begin position="3"/>
        <end position="386"/>
    </location>
</feature>
<accession>A0A9P0AKP6</accession>
<reference evidence="5" key="1">
    <citation type="submission" date="2021-12" db="EMBL/GenBank/DDBJ databases">
        <authorList>
            <person name="King R."/>
        </authorList>
    </citation>
    <scope>NUCLEOTIDE SEQUENCE</scope>
</reference>
<dbReference type="Proteomes" id="UP001152759">
    <property type="component" value="Chromosome 7"/>
</dbReference>
<dbReference type="Pfam" id="PF13432">
    <property type="entry name" value="TPR_16"/>
    <property type="match status" value="1"/>
</dbReference>
<evidence type="ECO:0000256" key="2">
    <source>
        <dbReference type="ARBA" id="ARBA00038251"/>
    </source>
</evidence>
<dbReference type="Pfam" id="PF13181">
    <property type="entry name" value="TPR_8"/>
    <property type="match status" value="1"/>
</dbReference>
<dbReference type="PROSITE" id="PS50005">
    <property type="entry name" value="TPR"/>
    <property type="match status" value="2"/>
</dbReference>
<keyword evidence="3" id="KW-0802">TPR repeat</keyword>
<proteinExistence type="inferred from homology"/>
<dbReference type="EMBL" id="OU963868">
    <property type="protein sequence ID" value="CAH0393926.1"/>
    <property type="molecule type" value="Genomic_DNA"/>
</dbReference>
<dbReference type="InterPro" id="IPR011990">
    <property type="entry name" value="TPR-like_helical_dom_sf"/>
</dbReference>
<comment type="similarity">
    <text evidence="2">Belongs to the YPP1 family.</text>
</comment>
<evidence type="ECO:0000313" key="5">
    <source>
        <dbReference type="EMBL" id="CAH0393926.1"/>
    </source>
</evidence>
<dbReference type="SMART" id="SM00028">
    <property type="entry name" value="TPR"/>
    <property type="match status" value="8"/>
</dbReference>
<dbReference type="InterPro" id="IPR019734">
    <property type="entry name" value="TPR_rpt"/>
</dbReference>
<name>A0A9P0AKP6_BEMTA</name>
<dbReference type="GO" id="GO:0046854">
    <property type="term" value="P:phosphatidylinositol phosphate biosynthetic process"/>
    <property type="evidence" value="ECO:0007669"/>
    <property type="project" value="TreeGrafter"/>
</dbReference>
<comment type="function">
    <text evidence="1">Involved in endocytosis.</text>
</comment>
<dbReference type="OrthoDB" id="29013at2759"/>
<feature type="repeat" description="TPR" evidence="3">
    <location>
        <begin position="721"/>
        <end position="754"/>
    </location>
</feature>
<dbReference type="AlphaFoldDB" id="A0A9P0AKP6"/>
<evidence type="ECO:0000313" key="6">
    <source>
        <dbReference type="Proteomes" id="UP001152759"/>
    </source>
</evidence>
<dbReference type="Pfam" id="PF19440">
    <property type="entry name" value="TTC7_N"/>
    <property type="match status" value="1"/>
</dbReference>
<organism evidence="5 6">
    <name type="scientific">Bemisia tabaci</name>
    <name type="common">Sweetpotato whitefly</name>
    <name type="synonym">Aleurodes tabaci</name>
    <dbReference type="NCBI Taxonomy" id="7038"/>
    <lineage>
        <taxon>Eukaryota</taxon>
        <taxon>Metazoa</taxon>
        <taxon>Ecdysozoa</taxon>
        <taxon>Arthropoda</taxon>
        <taxon>Hexapoda</taxon>
        <taxon>Insecta</taxon>
        <taxon>Pterygota</taxon>
        <taxon>Neoptera</taxon>
        <taxon>Paraneoptera</taxon>
        <taxon>Hemiptera</taxon>
        <taxon>Sternorrhyncha</taxon>
        <taxon>Aleyrodoidea</taxon>
        <taxon>Aleyrodidae</taxon>
        <taxon>Aleyrodinae</taxon>
        <taxon>Bemisia</taxon>
    </lineage>
</organism>
<dbReference type="KEGG" id="btab:109039354"/>
<feature type="repeat" description="TPR" evidence="3">
    <location>
        <begin position="755"/>
        <end position="788"/>
    </location>
</feature>
<sequence>MTTSKASKTLARIENDIEKSREEGNWIKVIELAEQLQRVKPGATTESLCNFLTGEAKLELYLQDNPPIKKNVAKAKNQLTDSKDLLLSAASELGKKAGVALDSHLLLGKLFYVLEDCEAALDHFDEADLQSLTEKTLPGRSIRIVAESYAIKGLCLEKVPLALSSKFKAAERDEQMIDCFKKAADLGLLYLQMHDKQQQQQQQQLSVVGSGTGSHSPQPAVPPFDMGLILETALQRAPVLCIQNGKLPEAVDCYRSMISAVEASGTHSLRVVLTRQLAEVLQRGVPGPLYKPISDISSTKKKPTASPWKPKKYNGLNLFIPKNEYEEIILLLLISEAMAVREAVLSQSPEFKDARKKALSNATLIYDLLAVTLVKWGQTPLLQESLERAMKFSYEEAHVWFQFGLSLDANGNYIHAYAVLKQVARMLPNKVLPCLLLARICYQHLNRISDGIEWSNEALSRETAEPQSLLSRCHLFIGIGAYCFAQSSHLKIDKETHNLKASEAFLKAFQLDPSDHLAAYYMGLFAANQAQISEAITRVKVALKLHSEHAPSLHLMILLLTAQKQLHEAYVLLECALQDFPDCLNLLFVKAHLELYTVGSEAALLTAKHMLSLWKVLYEEQTTQESTQENRSVLQLYTSEMSDKDSNSMHTHSVAASKVEQALSEVASTISSAVPKPGLQKAWMLQLHIWVLLSEIYLSQNQPDSANLCLQEATTIFPLSHHLVFARGRVHEYKSEFHEAKQYYQNAVAINPAHIKSLQHLGLMYHYLGQQRLAEKTLRDAAKLDPHAPQTWYNLGKVLEVLGEVESATDCMVTALQVEKHCPLLPYSTIPLAFD</sequence>
<dbReference type="SUPFAM" id="SSF48452">
    <property type="entry name" value="TPR-like"/>
    <property type="match status" value="2"/>
</dbReference>
<dbReference type="PANTHER" id="PTHR23083:SF464">
    <property type="entry name" value="TETRATRICOPEPTIDE REPEAT DOMAIN 7, ISOFORM A"/>
    <property type="match status" value="1"/>
</dbReference>
<evidence type="ECO:0000256" key="1">
    <source>
        <dbReference type="ARBA" id="ARBA00002550"/>
    </source>
</evidence>